<keyword evidence="4" id="KW-1185">Reference proteome</keyword>
<evidence type="ECO:0000256" key="1">
    <source>
        <dbReference type="ARBA" id="ARBA00022801"/>
    </source>
</evidence>
<accession>A0AAX4KSI5</accession>
<dbReference type="AlphaFoldDB" id="A0AAX4KSI5"/>
<dbReference type="Gene3D" id="3.20.20.140">
    <property type="entry name" value="Metal-dependent hydrolases"/>
    <property type="match status" value="2"/>
</dbReference>
<dbReference type="GeneID" id="91106319"/>
<dbReference type="RefSeq" id="XP_066087362.1">
    <property type="nucleotide sequence ID" value="XM_066231265.1"/>
</dbReference>
<dbReference type="InterPro" id="IPR032466">
    <property type="entry name" value="Metal_Hydrolase"/>
</dbReference>
<sequence>MTSERYIQLTSIRLIVPSGELSPLTSLYIDTTTGLICSPPSISSVINGAFGIDLSEFTDEKTYVDGFKKICEGLCKIGVTGFLPTIISQTKENYHSIIPLLRTLSSSTLINSLDRQSRSLGYHLEGPFIHPKKSGCHPTSNLITAPEGLQSLVETYGEDSFVRGNEDAFVEMITVAPDVEGILEVIPQLVERGWKVSLGHTNASTEQALRGVANGATLLTHLFNAMPPMHHREPGLIGLLGLPPTSSSGQTVRPCMAQRVYAVAPTPKIRSKAPTRVPSPVLETEQNPLQVDTCCSDNGIKTSVGGKMECKAKDLSVNTDGCVNGGCQDETCDYVYIHSGKKPKNHLKLSLKLDDLGVQANAGRDTSSPENSESARSDGPPPLVQVLERGDGQDGSIVKRPYFSIIADGIHVHPQAVSMAYNAHPDGCILVSDAMHMLDPSLPDGIHPWREQYIEKRNGGITLAGTDTLAGSILPLPQAVLNLSKFSGIPLSKAVVCATHTPAKALGGEVENMVGLSVGCWADLCIWNGEGLKGVWKGGKEVWYEG</sequence>
<dbReference type="EMBL" id="CP144090">
    <property type="protein sequence ID" value="WWD09395.1"/>
    <property type="molecule type" value="Genomic_DNA"/>
</dbReference>
<dbReference type="KEGG" id="ker:91106319"/>
<evidence type="ECO:0000313" key="4">
    <source>
        <dbReference type="Proteomes" id="UP001358614"/>
    </source>
</evidence>
<reference evidence="3 4" key="1">
    <citation type="submission" date="2024-01" db="EMBL/GenBank/DDBJ databases">
        <title>Comparative genomics of Cryptococcus and Kwoniella reveals pathogenesis evolution and contrasting modes of karyotype evolution via chromosome fusion or intercentromeric recombination.</title>
        <authorList>
            <person name="Coelho M.A."/>
            <person name="David-Palma M."/>
            <person name="Shea T."/>
            <person name="Bowers K."/>
            <person name="McGinley-Smith S."/>
            <person name="Mohammad A.W."/>
            <person name="Gnirke A."/>
            <person name="Yurkov A.M."/>
            <person name="Nowrousian M."/>
            <person name="Sun S."/>
            <person name="Cuomo C.A."/>
            <person name="Heitman J."/>
        </authorList>
    </citation>
    <scope>NUCLEOTIDE SEQUENCE [LARGE SCALE GENOMIC DNA]</scope>
    <source>
        <strain evidence="3 4">PYCC6329</strain>
    </source>
</reference>
<proteinExistence type="predicted"/>
<dbReference type="GO" id="GO:0006046">
    <property type="term" value="P:N-acetylglucosamine catabolic process"/>
    <property type="evidence" value="ECO:0007669"/>
    <property type="project" value="TreeGrafter"/>
</dbReference>
<gene>
    <name evidence="3" type="ORF">V865_007518</name>
</gene>
<protein>
    <recommendedName>
        <fullName evidence="5">N-acetylglucosamine-6-phosphate deacetylase</fullName>
    </recommendedName>
</protein>
<evidence type="ECO:0000313" key="3">
    <source>
        <dbReference type="EMBL" id="WWD09395.1"/>
    </source>
</evidence>
<dbReference type="SUPFAM" id="SSF51556">
    <property type="entry name" value="Metallo-dependent hydrolases"/>
    <property type="match status" value="2"/>
</dbReference>
<evidence type="ECO:0000256" key="2">
    <source>
        <dbReference type="SAM" id="MobiDB-lite"/>
    </source>
</evidence>
<dbReference type="PANTHER" id="PTHR11113">
    <property type="entry name" value="N-ACETYLGLUCOSAMINE-6-PHOSPHATE DEACETYLASE"/>
    <property type="match status" value="1"/>
</dbReference>
<evidence type="ECO:0008006" key="5">
    <source>
        <dbReference type="Google" id="ProtNLM"/>
    </source>
</evidence>
<feature type="region of interest" description="Disordered" evidence="2">
    <location>
        <begin position="360"/>
        <end position="382"/>
    </location>
</feature>
<organism evidence="3 4">
    <name type="scientific">Kwoniella europaea PYCC6329</name>
    <dbReference type="NCBI Taxonomy" id="1423913"/>
    <lineage>
        <taxon>Eukaryota</taxon>
        <taxon>Fungi</taxon>
        <taxon>Dikarya</taxon>
        <taxon>Basidiomycota</taxon>
        <taxon>Agaricomycotina</taxon>
        <taxon>Tremellomycetes</taxon>
        <taxon>Tremellales</taxon>
        <taxon>Cryptococcaceae</taxon>
        <taxon>Kwoniella</taxon>
    </lineage>
</organism>
<dbReference type="Proteomes" id="UP001358614">
    <property type="component" value="Chromosome 2"/>
</dbReference>
<dbReference type="PANTHER" id="PTHR11113:SF14">
    <property type="entry name" value="N-ACETYLGLUCOSAMINE-6-PHOSPHATE DEACETYLASE"/>
    <property type="match status" value="1"/>
</dbReference>
<dbReference type="GO" id="GO:0008448">
    <property type="term" value="F:N-acetylglucosamine-6-phosphate deacetylase activity"/>
    <property type="evidence" value="ECO:0007669"/>
    <property type="project" value="TreeGrafter"/>
</dbReference>
<keyword evidence="1" id="KW-0378">Hydrolase</keyword>
<feature type="compositionally biased region" description="Polar residues" evidence="2">
    <location>
        <begin position="364"/>
        <end position="374"/>
    </location>
</feature>
<name>A0AAX4KSI5_9TREE</name>